<name>X0U1M1_9ZZZZ</name>
<gene>
    <name evidence="1" type="ORF">S01H1_45175</name>
</gene>
<dbReference type="AlphaFoldDB" id="X0U1M1"/>
<reference evidence="1" key="1">
    <citation type="journal article" date="2014" name="Front. Microbiol.">
        <title>High frequency of phylogenetically diverse reductive dehalogenase-homologous genes in deep subseafloor sedimentary metagenomes.</title>
        <authorList>
            <person name="Kawai M."/>
            <person name="Futagami T."/>
            <person name="Toyoda A."/>
            <person name="Takaki Y."/>
            <person name="Nishi S."/>
            <person name="Hori S."/>
            <person name="Arai W."/>
            <person name="Tsubouchi T."/>
            <person name="Morono Y."/>
            <person name="Uchiyama I."/>
            <person name="Ito T."/>
            <person name="Fujiyama A."/>
            <person name="Inagaki F."/>
            <person name="Takami H."/>
        </authorList>
    </citation>
    <scope>NUCLEOTIDE SEQUENCE</scope>
    <source>
        <strain evidence="1">Expedition CK06-06</strain>
    </source>
</reference>
<dbReference type="InterPro" id="IPR035930">
    <property type="entry name" value="FomD-like_sf"/>
</dbReference>
<comment type="caution">
    <text evidence="1">The sequence shown here is derived from an EMBL/GenBank/DDBJ whole genome shotgun (WGS) entry which is preliminary data.</text>
</comment>
<feature type="non-terminal residue" evidence="1">
    <location>
        <position position="1"/>
    </location>
</feature>
<sequence length="61" mass="7000">DMWVDPASRAWLEDEEEVAEYAARGLLSPERLALIERTRRHLMARCHRIIESAAALLPARS</sequence>
<dbReference type="EMBL" id="BARS01028847">
    <property type="protein sequence ID" value="GAF99673.1"/>
    <property type="molecule type" value="Genomic_DNA"/>
</dbReference>
<dbReference type="Gene3D" id="2.40.380.10">
    <property type="entry name" value="FomD-like"/>
    <property type="match status" value="1"/>
</dbReference>
<protein>
    <submittedName>
        <fullName evidence="1">Uncharacterized protein</fullName>
    </submittedName>
</protein>
<proteinExistence type="predicted"/>
<organism evidence="1">
    <name type="scientific">marine sediment metagenome</name>
    <dbReference type="NCBI Taxonomy" id="412755"/>
    <lineage>
        <taxon>unclassified sequences</taxon>
        <taxon>metagenomes</taxon>
        <taxon>ecological metagenomes</taxon>
    </lineage>
</organism>
<evidence type="ECO:0000313" key="1">
    <source>
        <dbReference type="EMBL" id="GAF99673.1"/>
    </source>
</evidence>
<accession>X0U1M1</accession>